<evidence type="ECO:0000256" key="1">
    <source>
        <dbReference type="SAM" id="MobiDB-lite"/>
    </source>
</evidence>
<dbReference type="Gene3D" id="1.25.10.10">
    <property type="entry name" value="Leucine-rich Repeat Variant"/>
    <property type="match status" value="1"/>
</dbReference>
<dbReference type="GO" id="GO:0016491">
    <property type="term" value="F:oxidoreductase activity"/>
    <property type="evidence" value="ECO:0007669"/>
    <property type="project" value="TreeGrafter"/>
</dbReference>
<keyword evidence="3" id="KW-1185">Reference proteome</keyword>
<feature type="compositionally biased region" description="Basic and acidic residues" evidence="1">
    <location>
        <begin position="271"/>
        <end position="293"/>
    </location>
</feature>
<dbReference type="InterPro" id="IPR011989">
    <property type="entry name" value="ARM-like"/>
</dbReference>
<dbReference type="SMART" id="SM00567">
    <property type="entry name" value="EZ_HEAT"/>
    <property type="match status" value="3"/>
</dbReference>
<dbReference type="InterPro" id="IPR016024">
    <property type="entry name" value="ARM-type_fold"/>
</dbReference>
<dbReference type="PANTHER" id="PTHR12697:SF5">
    <property type="entry name" value="DEOXYHYPUSINE HYDROXYLASE"/>
    <property type="match status" value="1"/>
</dbReference>
<dbReference type="GO" id="GO:0016829">
    <property type="term" value="F:lyase activity"/>
    <property type="evidence" value="ECO:0007669"/>
    <property type="project" value="UniProtKB-KW"/>
</dbReference>
<dbReference type="Proteomes" id="UP000019335">
    <property type="component" value="Chromosome 8"/>
</dbReference>
<dbReference type="EMBL" id="AZIL01000609">
    <property type="protein sequence ID" value="EWM26590.1"/>
    <property type="molecule type" value="Genomic_DNA"/>
</dbReference>
<organism evidence="2 3">
    <name type="scientific">Nannochloropsis gaditana</name>
    <dbReference type="NCBI Taxonomy" id="72520"/>
    <lineage>
        <taxon>Eukaryota</taxon>
        <taxon>Sar</taxon>
        <taxon>Stramenopiles</taxon>
        <taxon>Ochrophyta</taxon>
        <taxon>Eustigmatophyceae</taxon>
        <taxon>Eustigmatales</taxon>
        <taxon>Monodopsidaceae</taxon>
        <taxon>Nannochloropsis</taxon>
    </lineage>
</organism>
<dbReference type="OrthoDB" id="427509at2759"/>
<feature type="region of interest" description="Disordered" evidence="1">
    <location>
        <begin position="679"/>
        <end position="702"/>
    </location>
</feature>
<gene>
    <name evidence="2" type="ORF">Naga_100001g199</name>
</gene>
<keyword evidence="2" id="KW-0456">Lyase</keyword>
<dbReference type="InterPro" id="IPR004155">
    <property type="entry name" value="PBS_lyase_HEAT"/>
</dbReference>
<evidence type="ECO:0000313" key="3">
    <source>
        <dbReference type="Proteomes" id="UP000019335"/>
    </source>
</evidence>
<feature type="region of interest" description="Disordered" evidence="1">
    <location>
        <begin position="481"/>
        <end position="533"/>
    </location>
</feature>
<feature type="region of interest" description="Disordered" evidence="1">
    <location>
        <begin position="209"/>
        <end position="346"/>
    </location>
</feature>
<dbReference type="SUPFAM" id="SSF48371">
    <property type="entry name" value="ARM repeat"/>
    <property type="match status" value="1"/>
</dbReference>
<accession>W7THX4</accession>
<comment type="caution">
    <text evidence="2">The sequence shown here is derived from an EMBL/GenBank/DDBJ whole genome shotgun (WGS) entry which is preliminary data.</text>
</comment>
<protein>
    <submittedName>
        <fullName evidence="2">Pbs lyase heat domain protein repeat-containing protein</fullName>
    </submittedName>
</protein>
<feature type="compositionally biased region" description="Basic and acidic residues" evidence="1">
    <location>
        <begin position="226"/>
        <end position="239"/>
    </location>
</feature>
<dbReference type="AlphaFoldDB" id="W7THX4"/>
<dbReference type="Pfam" id="PF13646">
    <property type="entry name" value="HEAT_2"/>
    <property type="match status" value="1"/>
</dbReference>
<proteinExistence type="predicted"/>
<dbReference type="PANTHER" id="PTHR12697">
    <property type="entry name" value="PBS LYASE HEAT-LIKE PROTEIN"/>
    <property type="match status" value="1"/>
</dbReference>
<sequence length="793" mass="85161">MCRMQSSGAGNPSLVGFWPAFQQSQQLHLQQQAQLAHRRPQYGTARRRYKYETRLGKGQHGGTMYRARCERGKLWAIEVISDPTRCTAAAALAKQYLLAQDEPGMQSKVADVAAHQCTGDIDLCVPEEMYTDAKTGAWCIVSKLPKESMRQRILSDASYGLETVLNWARQLTSSLAGTSKQEREVMTLDNVFLDEADCVLVGDFLPSASYTPSTLSSEDEEEGEEGEGKEADEEKERENLAAGSPKRRSGNKEQGENEVAAGLVEVKAPLHAKDVGGGRDGRDEAGDRGREDDAGVEVPQDEALSTTDRPFYPCVGGRGKTKKARSSWYSGAKGSRKGRVSPETGAVKASAKSVTLPLSREEELRRWGVLMFQVVTKSILPGDVEAARRQILAMAEDERDECEEPLTVRQAILDLLYKQLDLGGASTLRSAICHSGSSSELASLAAASFMSLAKAITDAVLGEGGEKAEYDVGRILRRSLSRQSSQTLRDEKEEQDGPMPVPERLSRPPSVLGPDARVDQLPLSAPQGQDQPPATRSILAALQQTRDVKMRHRALVALGKLGGKAAVPDVVLALGEILEKASDPVCRRLAAWTVGSMGSAGPSRVEGAAVSLIRALGDEEASVRAAAAWALGNLGKVCEEKGALATLLHRSVKDADPQVRDMAVKSLARVGRVTGKRRRALGEDGGDGPAWGGRPKTHAKRRSCSLASATLSMEMASISGGGGGFGDFLRASPTVVGLHHFRAFQSSSGGYRSDRQGEDEKGTGRAPIEDAKKVSAQEVKAPGFYMQLPQPSC</sequence>
<feature type="compositionally biased region" description="Basic and acidic residues" evidence="1">
    <location>
        <begin position="752"/>
        <end position="774"/>
    </location>
</feature>
<name>W7THX4_9STRA</name>
<feature type="region of interest" description="Disordered" evidence="1">
    <location>
        <begin position="746"/>
        <end position="774"/>
    </location>
</feature>
<reference evidence="2 3" key="1">
    <citation type="journal article" date="2014" name="Mol. Plant">
        <title>Chromosome Scale Genome Assembly and Transcriptome Profiling of Nannochloropsis gaditana in Nitrogen Depletion.</title>
        <authorList>
            <person name="Corteggiani Carpinelli E."/>
            <person name="Telatin A."/>
            <person name="Vitulo N."/>
            <person name="Forcato C."/>
            <person name="D'Angelo M."/>
            <person name="Schiavon R."/>
            <person name="Vezzi A."/>
            <person name="Giacometti G.M."/>
            <person name="Morosinotto T."/>
            <person name="Valle G."/>
        </authorList>
    </citation>
    <scope>NUCLEOTIDE SEQUENCE [LARGE SCALE GENOMIC DNA]</scope>
    <source>
        <strain evidence="2 3">B-31</strain>
    </source>
</reference>
<evidence type="ECO:0000313" key="2">
    <source>
        <dbReference type="EMBL" id="EWM26590.1"/>
    </source>
</evidence>